<feature type="non-terminal residue" evidence="1">
    <location>
        <position position="1"/>
    </location>
</feature>
<gene>
    <name evidence="1" type="ORF">NDU88_000129</name>
</gene>
<dbReference type="EMBL" id="JANPWB010000044">
    <property type="protein sequence ID" value="KAJ1079628.1"/>
    <property type="molecule type" value="Genomic_DNA"/>
</dbReference>
<accession>A0AAV7KM92</accession>
<reference evidence="1 2" key="1">
    <citation type="journal article" date="2022" name="bioRxiv">
        <title>Sequencing and chromosome-scale assembly of the giantPleurodeles waltlgenome.</title>
        <authorList>
            <person name="Brown T."/>
            <person name="Elewa A."/>
            <person name="Iarovenko S."/>
            <person name="Subramanian E."/>
            <person name="Araus A.J."/>
            <person name="Petzold A."/>
            <person name="Susuki M."/>
            <person name="Suzuki K.-i.T."/>
            <person name="Hayashi T."/>
            <person name="Toyoda A."/>
            <person name="Oliveira C."/>
            <person name="Osipova E."/>
            <person name="Leigh N.D."/>
            <person name="Simon A."/>
            <person name="Yun M.H."/>
        </authorList>
    </citation>
    <scope>NUCLEOTIDE SEQUENCE [LARGE SCALE GENOMIC DNA]</scope>
    <source>
        <strain evidence="1">20211129_DDA</strain>
        <tissue evidence="1">Liver</tissue>
    </source>
</reference>
<name>A0AAV7KM92_PLEWA</name>
<comment type="caution">
    <text evidence="1">The sequence shown here is derived from an EMBL/GenBank/DDBJ whole genome shotgun (WGS) entry which is preliminary data.</text>
</comment>
<dbReference type="Proteomes" id="UP001066276">
    <property type="component" value="Unassembled WGS sequence"/>
</dbReference>
<proteinExistence type="predicted"/>
<sequence length="58" mass="6540">ERSSKETSASRCGQGGSSQCFVHLLATFHLDLEGEASLFNCNPCCIYHWILSFFVRKQ</sequence>
<evidence type="ECO:0000313" key="2">
    <source>
        <dbReference type="Proteomes" id="UP001066276"/>
    </source>
</evidence>
<protein>
    <submittedName>
        <fullName evidence="1">Uncharacterized protein</fullName>
    </submittedName>
</protein>
<feature type="non-terminal residue" evidence="1">
    <location>
        <position position="58"/>
    </location>
</feature>
<evidence type="ECO:0000313" key="1">
    <source>
        <dbReference type="EMBL" id="KAJ1079628.1"/>
    </source>
</evidence>
<organism evidence="1 2">
    <name type="scientific">Pleurodeles waltl</name>
    <name type="common">Iberian ribbed newt</name>
    <dbReference type="NCBI Taxonomy" id="8319"/>
    <lineage>
        <taxon>Eukaryota</taxon>
        <taxon>Metazoa</taxon>
        <taxon>Chordata</taxon>
        <taxon>Craniata</taxon>
        <taxon>Vertebrata</taxon>
        <taxon>Euteleostomi</taxon>
        <taxon>Amphibia</taxon>
        <taxon>Batrachia</taxon>
        <taxon>Caudata</taxon>
        <taxon>Salamandroidea</taxon>
        <taxon>Salamandridae</taxon>
        <taxon>Pleurodelinae</taxon>
        <taxon>Pleurodeles</taxon>
    </lineage>
</organism>
<keyword evidence="2" id="KW-1185">Reference proteome</keyword>
<dbReference type="AlphaFoldDB" id="A0AAV7KM92"/>